<evidence type="ECO:0000256" key="5">
    <source>
        <dbReference type="ARBA" id="ARBA00012807"/>
    </source>
</evidence>
<keyword evidence="9 15" id="KW-0808">Transferase</keyword>
<comment type="subunit">
    <text evidence="4 15 17">Homodimer.</text>
</comment>
<dbReference type="InterPro" id="IPR029026">
    <property type="entry name" value="tRNA_m1G_MTases_N"/>
</dbReference>
<keyword evidence="10 15" id="KW-0949">S-adenosyl-L-methionine</keyword>
<evidence type="ECO:0000256" key="3">
    <source>
        <dbReference type="ARBA" id="ARBA00007630"/>
    </source>
</evidence>
<comment type="catalytic activity">
    <reaction evidence="14 15 17">
        <text>guanosine(37) in tRNA + S-adenosyl-L-methionine = N(1)-methylguanosine(37) in tRNA + S-adenosyl-L-homocysteine + H(+)</text>
        <dbReference type="Rhea" id="RHEA:36899"/>
        <dbReference type="Rhea" id="RHEA-COMP:10145"/>
        <dbReference type="Rhea" id="RHEA-COMP:10147"/>
        <dbReference type="ChEBI" id="CHEBI:15378"/>
        <dbReference type="ChEBI" id="CHEBI:57856"/>
        <dbReference type="ChEBI" id="CHEBI:59789"/>
        <dbReference type="ChEBI" id="CHEBI:73542"/>
        <dbReference type="ChEBI" id="CHEBI:74269"/>
        <dbReference type="EC" id="2.1.1.228"/>
    </reaction>
</comment>
<sequence length="253" mass="27752">MVLTRFDVVTLFPEMVTAAAAYGVTGRAIERGIVSLSVWNPRDYTHDRHKTVDDRPYGGGPGMVMKYQPLHDAVSAAQQAATPAGGRKVVCLSPQGKPITQALLKDASQLAQLVLVAGRYEGIDERFVDLDCDEEWSIGDYVISGGELAALIVIDAITRLLPGVLGDADSAVQDSHAAGLLDCPHYTRPEQINDRAVPDVLMGGNHAEIARWRMKQALGRTWQRRPDLLKNNNLDAEQDKLLKEFIVELNKKV</sequence>
<evidence type="ECO:0000256" key="14">
    <source>
        <dbReference type="ARBA" id="ARBA00047783"/>
    </source>
</evidence>
<dbReference type="NCBIfam" id="TIGR00088">
    <property type="entry name" value="trmD"/>
    <property type="match status" value="1"/>
</dbReference>
<dbReference type="EMBL" id="CP022129">
    <property type="protein sequence ID" value="ASF45795.1"/>
    <property type="molecule type" value="Genomic_DNA"/>
</dbReference>
<organism evidence="19 20">
    <name type="scientific">Methylovulum psychrotolerans</name>
    <dbReference type="NCBI Taxonomy" id="1704499"/>
    <lineage>
        <taxon>Bacteria</taxon>
        <taxon>Pseudomonadati</taxon>
        <taxon>Pseudomonadota</taxon>
        <taxon>Gammaproteobacteria</taxon>
        <taxon>Methylococcales</taxon>
        <taxon>Methylococcaceae</taxon>
        <taxon>Methylovulum</taxon>
    </lineage>
</organism>
<proteinExistence type="inferred from homology"/>
<feature type="domain" description="tRNA methyltransferase TRMD/TRM10-type" evidence="18">
    <location>
        <begin position="5"/>
        <end position="230"/>
    </location>
</feature>
<dbReference type="GO" id="GO:0005829">
    <property type="term" value="C:cytosol"/>
    <property type="evidence" value="ECO:0007669"/>
    <property type="project" value="TreeGrafter"/>
</dbReference>
<dbReference type="SUPFAM" id="SSF75217">
    <property type="entry name" value="alpha/beta knot"/>
    <property type="match status" value="1"/>
</dbReference>
<evidence type="ECO:0000256" key="16">
    <source>
        <dbReference type="PIRSR" id="PIRSR000386-1"/>
    </source>
</evidence>
<dbReference type="FunFam" id="1.10.1270.20:FF:000001">
    <property type="entry name" value="tRNA (guanine-N(1)-)-methyltransferase"/>
    <property type="match status" value="1"/>
</dbReference>
<feature type="binding site" evidence="15 16">
    <location>
        <begin position="138"/>
        <end position="143"/>
    </location>
    <ligand>
        <name>S-adenosyl-L-methionine</name>
        <dbReference type="ChEBI" id="CHEBI:59789"/>
    </ligand>
</feature>
<gene>
    <name evidence="15 19" type="primary">trmD</name>
    <name evidence="19" type="ORF">CEK71_06740</name>
</gene>
<evidence type="ECO:0000313" key="20">
    <source>
        <dbReference type="Proteomes" id="UP000197019"/>
    </source>
</evidence>
<dbReference type="KEGG" id="mpsy:CEK71_06740"/>
<dbReference type="OrthoDB" id="9807416at2"/>
<dbReference type="InterPro" id="IPR016009">
    <property type="entry name" value="tRNA_MeTrfase_TRMD/TRM10"/>
</dbReference>
<reference evidence="19 20" key="1">
    <citation type="submission" date="2017-06" db="EMBL/GenBank/DDBJ databases">
        <title>Genome Sequencing of the methanotroph Methylovulum psychrotolerants str. HV10-M2 isolated from a high-altitude environment.</title>
        <authorList>
            <person name="Mateos-Rivera A."/>
        </authorList>
    </citation>
    <scope>NUCLEOTIDE SEQUENCE [LARGE SCALE GENOMIC DNA]</scope>
    <source>
        <strain evidence="19 20">HV10_M2</strain>
    </source>
</reference>
<dbReference type="NCBIfam" id="NF000648">
    <property type="entry name" value="PRK00026.1"/>
    <property type="match status" value="1"/>
</dbReference>
<dbReference type="FunFam" id="3.40.1280.10:FF:000001">
    <property type="entry name" value="tRNA (guanine-N(1)-)-methyltransferase"/>
    <property type="match status" value="1"/>
</dbReference>
<dbReference type="CDD" id="cd18080">
    <property type="entry name" value="TrmD-like"/>
    <property type="match status" value="1"/>
</dbReference>
<evidence type="ECO:0000256" key="9">
    <source>
        <dbReference type="ARBA" id="ARBA00022679"/>
    </source>
</evidence>
<dbReference type="PANTHER" id="PTHR46417:SF1">
    <property type="entry name" value="TRNA (GUANINE-N(1)-)-METHYLTRANSFERASE"/>
    <property type="match status" value="1"/>
</dbReference>
<comment type="similarity">
    <text evidence="3 15 17">Belongs to the RNA methyltransferase TrmD family.</text>
</comment>
<evidence type="ECO:0000256" key="13">
    <source>
        <dbReference type="ARBA" id="ARBA00033392"/>
    </source>
</evidence>
<dbReference type="Gene3D" id="3.40.1280.10">
    <property type="match status" value="1"/>
</dbReference>
<keyword evidence="8 15" id="KW-0489">Methyltransferase</keyword>
<dbReference type="Proteomes" id="UP000197019">
    <property type="component" value="Chromosome"/>
</dbReference>
<dbReference type="PIRSF" id="PIRSF000386">
    <property type="entry name" value="tRNA_mtase"/>
    <property type="match status" value="1"/>
</dbReference>
<keyword evidence="20" id="KW-1185">Reference proteome</keyword>
<evidence type="ECO:0000256" key="11">
    <source>
        <dbReference type="ARBA" id="ARBA00022694"/>
    </source>
</evidence>
<name>A0A1Z4BWY9_9GAMM</name>
<evidence type="ECO:0000256" key="17">
    <source>
        <dbReference type="RuleBase" id="RU003464"/>
    </source>
</evidence>
<comment type="subcellular location">
    <subcellularLocation>
        <location evidence="2 15 17">Cytoplasm</location>
    </subcellularLocation>
</comment>
<evidence type="ECO:0000259" key="18">
    <source>
        <dbReference type="Pfam" id="PF01746"/>
    </source>
</evidence>
<evidence type="ECO:0000256" key="8">
    <source>
        <dbReference type="ARBA" id="ARBA00022603"/>
    </source>
</evidence>
<keyword evidence="11 15" id="KW-0819">tRNA processing</keyword>
<dbReference type="HAMAP" id="MF_00605">
    <property type="entry name" value="TrmD"/>
    <property type="match status" value="1"/>
</dbReference>
<dbReference type="GO" id="GO:0002939">
    <property type="term" value="P:tRNA N1-guanine methylation"/>
    <property type="evidence" value="ECO:0007669"/>
    <property type="project" value="TreeGrafter"/>
</dbReference>
<evidence type="ECO:0000256" key="6">
    <source>
        <dbReference type="ARBA" id="ARBA00014679"/>
    </source>
</evidence>
<keyword evidence="7 15" id="KW-0963">Cytoplasm</keyword>
<evidence type="ECO:0000256" key="10">
    <source>
        <dbReference type="ARBA" id="ARBA00022691"/>
    </source>
</evidence>
<evidence type="ECO:0000313" key="19">
    <source>
        <dbReference type="EMBL" id="ASF45795.1"/>
    </source>
</evidence>
<dbReference type="Gene3D" id="1.10.1270.20">
    <property type="entry name" value="tRNA(m1g37)methyltransferase, domain 2"/>
    <property type="match status" value="1"/>
</dbReference>
<accession>A0A1Z4BWY9</accession>
<feature type="binding site" evidence="15 16">
    <location>
        <position position="118"/>
    </location>
    <ligand>
        <name>S-adenosyl-L-methionine</name>
        <dbReference type="ChEBI" id="CHEBI:59789"/>
    </ligand>
</feature>
<dbReference type="InterPro" id="IPR002649">
    <property type="entry name" value="tRNA_m1G_MeTrfase_TrmD"/>
</dbReference>
<evidence type="ECO:0000256" key="2">
    <source>
        <dbReference type="ARBA" id="ARBA00004496"/>
    </source>
</evidence>
<dbReference type="GO" id="GO:0052906">
    <property type="term" value="F:tRNA (guanine(37)-N1)-methyltransferase activity"/>
    <property type="evidence" value="ECO:0007669"/>
    <property type="project" value="UniProtKB-UniRule"/>
</dbReference>
<dbReference type="Pfam" id="PF01746">
    <property type="entry name" value="tRNA_m1G_MT"/>
    <property type="match status" value="1"/>
</dbReference>
<dbReference type="AlphaFoldDB" id="A0A1Z4BWY9"/>
<dbReference type="EC" id="2.1.1.228" evidence="5 15"/>
<evidence type="ECO:0000256" key="15">
    <source>
        <dbReference type="HAMAP-Rule" id="MF_00605"/>
    </source>
</evidence>
<dbReference type="InterPro" id="IPR023148">
    <property type="entry name" value="tRNA_m1G_MeTrfase_C_sf"/>
</dbReference>
<evidence type="ECO:0000256" key="1">
    <source>
        <dbReference type="ARBA" id="ARBA00002634"/>
    </source>
</evidence>
<protein>
    <recommendedName>
        <fullName evidence="6 15">tRNA (guanine-N(1)-)-methyltransferase</fullName>
        <ecNumber evidence="5 15">2.1.1.228</ecNumber>
    </recommendedName>
    <alternativeName>
        <fullName evidence="12 15">M1G-methyltransferase</fullName>
    </alternativeName>
    <alternativeName>
        <fullName evidence="13 15">tRNA [GM37] methyltransferase</fullName>
    </alternativeName>
</protein>
<evidence type="ECO:0000256" key="7">
    <source>
        <dbReference type="ARBA" id="ARBA00022490"/>
    </source>
</evidence>
<evidence type="ECO:0000256" key="12">
    <source>
        <dbReference type="ARBA" id="ARBA00029736"/>
    </source>
</evidence>
<evidence type="ECO:0000256" key="4">
    <source>
        <dbReference type="ARBA" id="ARBA00011738"/>
    </source>
</evidence>
<dbReference type="RefSeq" id="WP_088618670.1">
    <property type="nucleotide sequence ID" value="NZ_CP022129.1"/>
</dbReference>
<dbReference type="InterPro" id="IPR029028">
    <property type="entry name" value="Alpha/beta_knot_MTases"/>
</dbReference>
<dbReference type="PANTHER" id="PTHR46417">
    <property type="entry name" value="TRNA (GUANINE-N(1)-)-METHYLTRANSFERASE"/>
    <property type="match status" value="1"/>
</dbReference>
<comment type="function">
    <text evidence="1 15 17">Specifically methylates guanosine-37 in various tRNAs.</text>
</comment>